<proteinExistence type="predicted"/>
<gene>
    <name evidence="2" type="ORF">BRADI_5g07670v3</name>
</gene>
<reference evidence="3" key="3">
    <citation type="submission" date="2018-08" db="UniProtKB">
        <authorList>
            <consortium name="EnsemblPlants"/>
        </authorList>
    </citation>
    <scope>IDENTIFICATION</scope>
    <source>
        <strain evidence="3">cv. Bd21</strain>
    </source>
</reference>
<feature type="region of interest" description="Disordered" evidence="1">
    <location>
        <begin position="1"/>
        <end position="89"/>
    </location>
</feature>
<sequence>MEAGAALAGASGCRREQREAESSSDAQQGEQRAARWWLGAGKHVDEAAGGAPHARPVSTRALSLQSASAPSGSTKPTMRASSNAGGSISAWIDRGGAGKAWRWRSGDLARERVYGFLDLKPLKKLSGWGLNHADSFEHNPRWDDKRE</sequence>
<reference evidence="2 3" key="1">
    <citation type="journal article" date="2010" name="Nature">
        <title>Genome sequencing and analysis of the model grass Brachypodium distachyon.</title>
        <authorList>
            <consortium name="International Brachypodium Initiative"/>
        </authorList>
    </citation>
    <scope>NUCLEOTIDE SEQUENCE [LARGE SCALE GENOMIC DNA]</scope>
    <source>
        <strain evidence="2 3">Bd21</strain>
    </source>
</reference>
<dbReference type="Proteomes" id="UP000008810">
    <property type="component" value="Chromosome 5"/>
</dbReference>
<name>I1IX04_BRADI</name>
<dbReference type="InParanoid" id="I1IX04"/>
<evidence type="ECO:0000313" key="3">
    <source>
        <dbReference type="EnsemblPlants" id="KQJ82228"/>
    </source>
</evidence>
<feature type="compositionally biased region" description="Polar residues" evidence="1">
    <location>
        <begin position="60"/>
        <end position="86"/>
    </location>
</feature>
<dbReference type="EnsemblPlants" id="KQJ82228">
    <property type="protein sequence ID" value="KQJ82228"/>
    <property type="gene ID" value="BRADI_5g07670v3"/>
</dbReference>
<evidence type="ECO:0000313" key="2">
    <source>
        <dbReference type="EMBL" id="KQJ82228.1"/>
    </source>
</evidence>
<dbReference type="EMBL" id="CM000884">
    <property type="protein sequence ID" value="KQJ82228.1"/>
    <property type="molecule type" value="Genomic_DNA"/>
</dbReference>
<dbReference type="HOGENOM" id="CLU_1770610_0_0_1"/>
<evidence type="ECO:0000256" key="1">
    <source>
        <dbReference type="SAM" id="MobiDB-lite"/>
    </source>
</evidence>
<dbReference type="Gramene" id="KQJ82228">
    <property type="protein sequence ID" value="KQJ82228"/>
    <property type="gene ID" value="BRADI_5g07670v3"/>
</dbReference>
<dbReference type="AlphaFoldDB" id="I1IX04"/>
<reference evidence="2" key="2">
    <citation type="submission" date="2017-06" db="EMBL/GenBank/DDBJ databases">
        <title>WGS assembly of Brachypodium distachyon.</title>
        <authorList>
            <consortium name="The International Brachypodium Initiative"/>
            <person name="Lucas S."/>
            <person name="Harmon-Smith M."/>
            <person name="Lail K."/>
            <person name="Tice H."/>
            <person name="Grimwood J."/>
            <person name="Bruce D."/>
            <person name="Barry K."/>
            <person name="Shu S."/>
            <person name="Lindquist E."/>
            <person name="Wang M."/>
            <person name="Pitluck S."/>
            <person name="Vogel J.P."/>
            <person name="Garvin D.F."/>
            <person name="Mockler T.C."/>
            <person name="Schmutz J."/>
            <person name="Rokhsar D."/>
            <person name="Bevan M.W."/>
        </authorList>
    </citation>
    <scope>NUCLEOTIDE SEQUENCE</scope>
    <source>
        <strain evidence="2">Bd21</strain>
    </source>
</reference>
<keyword evidence="4" id="KW-1185">Reference proteome</keyword>
<accession>I1IX04</accession>
<organism evidence="2">
    <name type="scientific">Brachypodium distachyon</name>
    <name type="common">Purple false brome</name>
    <name type="synonym">Trachynia distachya</name>
    <dbReference type="NCBI Taxonomy" id="15368"/>
    <lineage>
        <taxon>Eukaryota</taxon>
        <taxon>Viridiplantae</taxon>
        <taxon>Streptophyta</taxon>
        <taxon>Embryophyta</taxon>
        <taxon>Tracheophyta</taxon>
        <taxon>Spermatophyta</taxon>
        <taxon>Magnoliopsida</taxon>
        <taxon>Liliopsida</taxon>
        <taxon>Poales</taxon>
        <taxon>Poaceae</taxon>
        <taxon>BOP clade</taxon>
        <taxon>Pooideae</taxon>
        <taxon>Stipodae</taxon>
        <taxon>Brachypodieae</taxon>
        <taxon>Brachypodium</taxon>
    </lineage>
</organism>
<protein>
    <submittedName>
        <fullName evidence="2 3">Uncharacterized protein</fullName>
    </submittedName>
</protein>
<evidence type="ECO:0000313" key="4">
    <source>
        <dbReference type="Proteomes" id="UP000008810"/>
    </source>
</evidence>